<proteinExistence type="predicted"/>
<dbReference type="Gene3D" id="1.10.260.40">
    <property type="entry name" value="lambda repressor-like DNA-binding domains"/>
    <property type="match status" value="1"/>
</dbReference>
<dbReference type="RefSeq" id="WP_085881473.1">
    <property type="nucleotide sequence ID" value="NZ_FWFR01000001.1"/>
</dbReference>
<organism evidence="2 3">
    <name type="scientific">Oceanibacterium hippocampi</name>
    <dbReference type="NCBI Taxonomy" id="745714"/>
    <lineage>
        <taxon>Bacteria</taxon>
        <taxon>Pseudomonadati</taxon>
        <taxon>Pseudomonadota</taxon>
        <taxon>Alphaproteobacteria</taxon>
        <taxon>Sneathiellales</taxon>
        <taxon>Sneathiellaceae</taxon>
        <taxon>Oceanibacterium</taxon>
    </lineage>
</organism>
<gene>
    <name evidence="2" type="ORF">OCH7691_00098</name>
</gene>
<dbReference type="EMBL" id="FWFR01000001">
    <property type="protein sequence ID" value="SLN11592.1"/>
    <property type="molecule type" value="Genomic_DNA"/>
</dbReference>
<keyword evidence="3" id="KW-1185">Reference proteome</keyword>
<dbReference type="InterPro" id="IPR010982">
    <property type="entry name" value="Lambda_DNA-bd_dom_sf"/>
</dbReference>
<accession>A0A1Y5RCM8</accession>
<reference evidence="2 3" key="1">
    <citation type="submission" date="2017-03" db="EMBL/GenBank/DDBJ databases">
        <authorList>
            <person name="Afonso C.L."/>
            <person name="Miller P.J."/>
            <person name="Scott M.A."/>
            <person name="Spackman E."/>
            <person name="Goraichik I."/>
            <person name="Dimitrov K.M."/>
            <person name="Suarez D.L."/>
            <person name="Swayne D.E."/>
        </authorList>
    </citation>
    <scope>NUCLEOTIDE SEQUENCE [LARGE SCALE GENOMIC DNA]</scope>
    <source>
        <strain evidence="2 3">CECT 7691</strain>
    </source>
</reference>
<dbReference type="Pfam" id="PF01381">
    <property type="entry name" value="HTH_3"/>
    <property type="match status" value="1"/>
</dbReference>
<protein>
    <submittedName>
        <fullName evidence="2">Helix-turn-helix protein</fullName>
    </submittedName>
</protein>
<dbReference type="OrthoDB" id="8895516at2"/>
<dbReference type="InParanoid" id="A0A1Y5RCM8"/>
<dbReference type="SUPFAM" id="SSF47413">
    <property type="entry name" value="lambda repressor-like DNA-binding domains"/>
    <property type="match status" value="1"/>
</dbReference>
<evidence type="ECO:0000259" key="1">
    <source>
        <dbReference type="PROSITE" id="PS50943"/>
    </source>
</evidence>
<dbReference type="Proteomes" id="UP000193200">
    <property type="component" value="Unassembled WGS sequence"/>
</dbReference>
<dbReference type="GO" id="GO:0003677">
    <property type="term" value="F:DNA binding"/>
    <property type="evidence" value="ECO:0007669"/>
    <property type="project" value="InterPro"/>
</dbReference>
<dbReference type="CDD" id="cd00093">
    <property type="entry name" value="HTH_XRE"/>
    <property type="match status" value="1"/>
</dbReference>
<dbReference type="InterPro" id="IPR001387">
    <property type="entry name" value="Cro/C1-type_HTH"/>
</dbReference>
<evidence type="ECO:0000313" key="2">
    <source>
        <dbReference type="EMBL" id="SLN11592.1"/>
    </source>
</evidence>
<dbReference type="AlphaFoldDB" id="A0A1Y5RCM8"/>
<evidence type="ECO:0000313" key="3">
    <source>
        <dbReference type="Proteomes" id="UP000193200"/>
    </source>
</evidence>
<dbReference type="PROSITE" id="PS50943">
    <property type="entry name" value="HTH_CROC1"/>
    <property type="match status" value="1"/>
</dbReference>
<name>A0A1Y5RCM8_9PROT</name>
<feature type="domain" description="HTH cro/C1-type" evidence="1">
    <location>
        <begin position="14"/>
        <end position="70"/>
    </location>
</feature>
<dbReference type="SMART" id="SM00530">
    <property type="entry name" value="HTH_XRE"/>
    <property type="match status" value="1"/>
</dbReference>
<sequence>MKRRETVDTFRHRLRQAFASSGLSQSALARDAAIDRSTLSQLLSNDYDRLPRADSAAGLAMALNVSLDWLLGLSQDIHRGADMLKESLEIAPYAASPVDIKVSEWYRSAVGYKVRYVPANLPDIFKTPDLSRYEFQEFVTQSPEQAVQLTRDRLAYSRMPESEMEICSSLQGLQGFVRGEGIWSALDAGARRHQVERMIEIMDELYPALRWFLFDGRLRYSVPMTIFGPVRAVIYVGDMYFVFNTVDHIRALSQHFDRLIKAAIVQPPDVARLLERLLHNDGEI</sequence>